<gene>
    <name evidence="1" type="ORF">CH63R_10310</name>
</gene>
<accession>A0A1B7Y2G3</accession>
<name>A0A1B7Y2G3_COLHI</name>
<organism evidence="1 2">
    <name type="scientific">Colletotrichum higginsianum (strain IMI 349063)</name>
    <name type="common">Crucifer anthracnose fungus</name>
    <dbReference type="NCBI Taxonomy" id="759273"/>
    <lineage>
        <taxon>Eukaryota</taxon>
        <taxon>Fungi</taxon>
        <taxon>Dikarya</taxon>
        <taxon>Ascomycota</taxon>
        <taxon>Pezizomycotina</taxon>
        <taxon>Sordariomycetes</taxon>
        <taxon>Hypocreomycetidae</taxon>
        <taxon>Glomerellales</taxon>
        <taxon>Glomerellaceae</taxon>
        <taxon>Colletotrichum</taxon>
        <taxon>Colletotrichum destructivum species complex</taxon>
    </lineage>
</organism>
<evidence type="ECO:0000313" key="1">
    <source>
        <dbReference type="EMBL" id="OBR06190.1"/>
    </source>
</evidence>
<protein>
    <submittedName>
        <fullName evidence="1">Uncharacterized protein</fullName>
    </submittedName>
</protein>
<proteinExistence type="predicted"/>
<dbReference type="VEuPathDB" id="FungiDB:CH63R_10310"/>
<dbReference type="KEGG" id="chig:CH63R_10310"/>
<reference evidence="2" key="1">
    <citation type="journal article" date="2017" name="BMC Genomics">
        <title>Gapless genome assembly of Colletotrichum higginsianum reveals chromosome structure and association of transposable elements with secondary metabolite gene clusters.</title>
        <authorList>
            <person name="Dallery J.-F."/>
            <person name="Lapalu N."/>
            <person name="Zampounis A."/>
            <person name="Pigne S."/>
            <person name="Luyten I."/>
            <person name="Amselem J."/>
            <person name="Wittenberg A.H.J."/>
            <person name="Zhou S."/>
            <person name="de Queiroz M.V."/>
            <person name="Robin G.P."/>
            <person name="Auger A."/>
            <person name="Hainaut M."/>
            <person name="Henrissat B."/>
            <person name="Kim K.-T."/>
            <person name="Lee Y.-H."/>
            <person name="Lespinet O."/>
            <person name="Schwartz D.C."/>
            <person name="Thon M.R."/>
            <person name="O'Connell R.J."/>
        </authorList>
    </citation>
    <scope>NUCLEOTIDE SEQUENCE [LARGE SCALE GENOMIC DNA]</scope>
    <source>
        <strain evidence="2">IMI 349063</strain>
    </source>
</reference>
<evidence type="ECO:0000313" key="2">
    <source>
        <dbReference type="Proteomes" id="UP000092177"/>
    </source>
</evidence>
<dbReference type="EMBL" id="LTAN01000007">
    <property type="protein sequence ID" value="OBR06190.1"/>
    <property type="molecule type" value="Genomic_DNA"/>
</dbReference>
<dbReference type="AlphaFoldDB" id="A0A1B7Y2G3"/>
<sequence length="270" mass="29600">MSIHIHIHTPRLSAVKCELSTFQSGPALLRRAFRSSRVAWSKQAIVPTTRKSPWAWGSPPPLDEVVRCRRRCPRRQASRVASAALSVELCCLTTRICYFGGTCVVANLHGMGSRSWGPLKAEDGQPGHGPVWNPAQTKLSSSLPFRGPTTLEPTRAPAVQEAKELVVHFTFLYAGFQLEIEIYVCAVFFYIGPQVSRRQAWNSFGRLPLLDQLAFEVARAQLAPAPLEQGVSTHGGFPNAGTSGPPVARSRSVLMHHGESMRRGNVSILP</sequence>
<dbReference type="Proteomes" id="UP000092177">
    <property type="component" value="Unassembled WGS sequence"/>
</dbReference>
<dbReference type="RefSeq" id="XP_018154708.1">
    <property type="nucleotide sequence ID" value="XM_018305284.1"/>
</dbReference>
<comment type="caution">
    <text evidence="1">The sequence shown here is derived from an EMBL/GenBank/DDBJ whole genome shotgun (WGS) entry which is preliminary data.</text>
</comment>
<dbReference type="GeneID" id="28869391"/>
<keyword evidence="2" id="KW-1185">Reference proteome</keyword>